<evidence type="ECO:0000256" key="1">
    <source>
        <dbReference type="SAM" id="Coils"/>
    </source>
</evidence>
<feature type="coiled-coil region" evidence="1">
    <location>
        <begin position="54"/>
        <end position="119"/>
    </location>
</feature>
<feature type="compositionally biased region" description="Low complexity" evidence="2">
    <location>
        <begin position="139"/>
        <end position="149"/>
    </location>
</feature>
<evidence type="ECO:0000313" key="4">
    <source>
        <dbReference type="Proteomes" id="UP001165080"/>
    </source>
</evidence>
<protein>
    <submittedName>
        <fullName evidence="3">Uncharacterized protein</fullName>
    </submittedName>
</protein>
<feature type="region of interest" description="Disordered" evidence="2">
    <location>
        <begin position="305"/>
        <end position="353"/>
    </location>
</feature>
<feature type="compositionally biased region" description="Gly residues" evidence="2">
    <location>
        <begin position="305"/>
        <end position="317"/>
    </location>
</feature>
<gene>
    <name evidence="3" type="primary">PLESTB000944</name>
    <name evidence="3" type="ORF">PLESTB_000515700</name>
</gene>
<reference evidence="3 4" key="1">
    <citation type="journal article" date="2023" name="Commun. Biol.">
        <title>Reorganization of the ancestral sex-determining regions during the evolution of trioecy in Pleodorina starrii.</title>
        <authorList>
            <person name="Takahashi K."/>
            <person name="Suzuki S."/>
            <person name="Kawai-Toyooka H."/>
            <person name="Yamamoto K."/>
            <person name="Hamaji T."/>
            <person name="Ootsuki R."/>
            <person name="Yamaguchi H."/>
            <person name="Kawachi M."/>
            <person name="Higashiyama T."/>
            <person name="Nozaki H."/>
        </authorList>
    </citation>
    <scope>NUCLEOTIDE SEQUENCE [LARGE SCALE GENOMIC DNA]</scope>
    <source>
        <strain evidence="3 4">NIES-4479</strain>
    </source>
</reference>
<keyword evidence="1" id="KW-0175">Coiled coil</keyword>
<evidence type="ECO:0000313" key="3">
    <source>
        <dbReference type="EMBL" id="GLC51560.1"/>
    </source>
</evidence>
<accession>A0A9W6BGV1</accession>
<proteinExistence type="predicted"/>
<dbReference type="Proteomes" id="UP001165080">
    <property type="component" value="Unassembled WGS sequence"/>
</dbReference>
<feature type="compositionally biased region" description="Acidic residues" evidence="2">
    <location>
        <begin position="150"/>
        <end position="159"/>
    </location>
</feature>
<feature type="region of interest" description="Disordered" evidence="2">
    <location>
        <begin position="139"/>
        <end position="160"/>
    </location>
</feature>
<dbReference type="AlphaFoldDB" id="A0A9W6BGV1"/>
<name>A0A9W6BGV1_9CHLO</name>
<keyword evidence="4" id="KW-1185">Reference proteome</keyword>
<evidence type="ECO:0000256" key="2">
    <source>
        <dbReference type="SAM" id="MobiDB-lite"/>
    </source>
</evidence>
<organism evidence="3 4">
    <name type="scientific">Pleodorina starrii</name>
    <dbReference type="NCBI Taxonomy" id="330485"/>
    <lineage>
        <taxon>Eukaryota</taxon>
        <taxon>Viridiplantae</taxon>
        <taxon>Chlorophyta</taxon>
        <taxon>core chlorophytes</taxon>
        <taxon>Chlorophyceae</taxon>
        <taxon>CS clade</taxon>
        <taxon>Chlamydomonadales</taxon>
        <taxon>Volvocaceae</taxon>
        <taxon>Pleodorina</taxon>
    </lineage>
</organism>
<feature type="compositionally biased region" description="Basic residues" evidence="2">
    <location>
        <begin position="326"/>
        <end position="340"/>
    </location>
</feature>
<dbReference type="EMBL" id="BRXU01000004">
    <property type="protein sequence ID" value="GLC51560.1"/>
    <property type="molecule type" value="Genomic_DNA"/>
</dbReference>
<sequence>MAKISTNLKKLWRQIIQQTAVLNDVAPPQTKGLTAAQLRDAATAVGIDSLPGTAEEAQERVDALETSLSAKQMESNTHPITQQQVEQLLQQQNLMQQQLAQLREEHNNTKSELHIARQQAADAAAAAIAVAAQAQAGAKRAASEDAGSSSDEDDAEMEDGQVQKEELPAFGVQHAARRESPTVRFAKTPEGQQQPTQRTFADALVGAAGLAGMAGTSVADREQPLKEHLHAWAHQPFVQKYVCCFEAPGLTNSAAMFINHELAKGSHPLLTTPELKRLYEGIAEWKLSRPTPDFLAPILNQAGGGIHKNNGGGGGGNNRPSQGKGGNKRGNHGGKPKKRDAHGGRKKGDAAQLQAELQAVFQKYQSK</sequence>
<comment type="caution">
    <text evidence="3">The sequence shown here is derived from an EMBL/GenBank/DDBJ whole genome shotgun (WGS) entry which is preliminary data.</text>
</comment>